<evidence type="ECO:0000313" key="2">
    <source>
        <dbReference type="Proteomes" id="UP000183994"/>
    </source>
</evidence>
<accession>A0A1M6YTZ6</accession>
<dbReference type="InterPro" id="IPR010254">
    <property type="entry name" value="B12-dep_deHydtase_bsu"/>
</dbReference>
<dbReference type="Proteomes" id="UP000183994">
    <property type="component" value="Unassembled WGS sequence"/>
</dbReference>
<dbReference type="Pfam" id="PF02288">
    <property type="entry name" value="Dehydratase_MU"/>
    <property type="match status" value="1"/>
</dbReference>
<dbReference type="Gene3D" id="3.40.50.10150">
    <property type="entry name" value="B12-dependent dehydatase associated subunit"/>
    <property type="match status" value="1"/>
</dbReference>
<dbReference type="OrthoDB" id="308037at2"/>
<dbReference type="AlphaFoldDB" id="A0A1M6YTZ6"/>
<dbReference type="InterPro" id="IPR003208">
    <property type="entry name" value="Dehydtase/Dehydtase_re"/>
</dbReference>
<protein>
    <submittedName>
        <fullName evidence="1">Dehydratase medium subunit</fullName>
    </submittedName>
</protein>
<dbReference type="EMBL" id="FQZU01000053">
    <property type="protein sequence ID" value="SHL21687.1"/>
    <property type="molecule type" value="Genomic_DNA"/>
</dbReference>
<name>A0A1M6YTZ6_9BACT</name>
<dbReference type="SUPFAM" id="SSF52968">
    <property type="entry name" value="B12-dependent dehydatase associated subunit"/>
    <property type="match status" value="1"/>
</dbReference>
<reference evidence="2" key="1">
    <citation type="submission" date="2016-11" db="EMBL/GenBank/DDBJ databases">
        <authorList>
            <person name="Varghese N."/>
            <person name="Submissions S."/>
        </authorList>
    </citation>
    <scope>NUCLEOTIDE SEQUENCE [LARGE SCALE GENOMIC DNA]</scope>
    <source>
        <strain evidence="2">DSM 16219</strain>
    </source>
</reference>
<keyword evidence="2" id="KW-1185">Reference proteome</keyword>
<gene>
    <name evidence="1" type="ORF">SAMN02745216_04837</name>
</gene>
<organism evidence="1 2">
    <name type="scientific">Desulfatibacillum alkenivorans DSM 16219</name>
    <dbReference type="NCBI Taxonomy" id="1121393"/>
    <lineage>
        <taxon>Bacteria</taxon>
        <taxon>Pseudomonadati</taxon>
        <taxon>Thermodesulfobacteriota</taxon>
        <taxon>Desulfobacteria</taxon>
        <taxon>Desulfobacterales</taxon>
        <taxon>Desulfatibacillaceae</taxon>
        <taxon>Desulfatibacillum</taxon>
    </lineage>
</organism>
<proteinExistence type="predicted"/>
<evidence type="ECO:0000313" key="1">
    <source>
        <dbReference type="EMBL" id="SHL21687.1"/>
    </source>
</evidence>
<dbReference type="STRING" id="1121393.SAMN02745216_04837"/>
<dbReference type="RefSeq" id="WP_073478819.1">
    <property type="nucleotide sequence ID" value="NZ_FQZU01000053.1"/>
</dbReference>
<sequence>MGSPLLQVAQKPAVYLVVLGEAPDWFVQALENGLEEEGIPCERRDSQENDAILAASQAAKASRINVGLSVKAAAGGAITGVVLHHRDLPEKRPLFHLTWEEASTESLNRLGRNAARLVKGNPFIMDPADTAGPCGDSGTKDKLN</sequence>